<accession>A0AAP0JW88</accession>
<keyword evidence="3" id="KW-1185">Reference proteome</keyword>
<dbReference type="InterPro" id="IPR056789">
    <property type="entry name" value="LRR_R13L1-DRL21"/>
</dbReference>
<protein>
    <recommendedName>
        <fullName evidence="1">R13L1/DRL21-like LRR repeat region domain-containing protein</fullName>
    </recommendedName>
</protein>
<reference evidence="2 3" key="1">
    <citation type="submission" date="2024-01" db="EMBL/GenBank/DDBJ databases">
        <title>Genome assemblies of Stephania.</title>
        <authorList>
            <person name="Yang L."/>
        </authorList>
    </citation>
    <scope>NUCLEOTIDE SEQUENCE [LARGE SCALE GENOMIC DNA]</scope>
    <source>
        <strain evidence="2">JXDWG</strain>
        <tissue evidence="2">Leaf</tissue>
    </source>
</reference>
<evidence type="ECO:0000313" key="3">
    <source>
        <dbReference type="Proteomes" id="UP001419268"/>
    </source>
</evidence>
<evidence type="ECO:0000259" key="1">
    <source>
        <dbReference type="Pfam" id="PF25019"/>
    </source>
</evidence>
<organism evidence="2 3">
    <name type="scientific">Stephania cephalantha</name>
    <dbReference type="NCBI Taxonomy" id="152367"/>
    <lineage>
        <taxon>Eukaryota</taxon>
        <taxon>Viridiplantae</taxon>
        <taxon>Streptophyta</taxon>
        <taxon>Embryophyta</taxon>
        <taxon>Tracheophyta</taxon>
        <taxon>Spermatophyta</taxon>
        <taxon>Magnoliopsida</taxon>
        <taxon>Ranunculales</taxon>
        <taxon>Menispermaceae</taxon>
        <taxon>Menispermoideae</taxon>
        <taxon>Cissampelideae</taxon>
        <taxon>Stephania</taxon>
    </lineage>
</organism>
<name>A0AAP0JW88_9MAGN</name>
<dbReference type="EMBL" id="JBBNAG010000004">
    <property type="protein sequence ID" value="KAK9140974.1"/>
    <property type="molecule type" value="Genomic_DNA"/>
</dbReference>
<feature type="domain" description="R13L1/DRL21-like LRR repeat region" evidence="1">
    <location>
        <begin position="2"/>
        <end position="56"/>
    </location>
</feature>
<dbReference type="Proteomes" id="UP001419268">
    <property type="component" value="Unassembled WGS sequence"/>
</dbReference>
<proteinExistence type="predicted"/>
<evidence type="ECO:0000313" key="2">
    <source>
        <dbReference type="EMBL" id="KAK9140974.1"/>
    </source>
</evidence>
<sequence length="60" mass="6660">MKKKYLQELVLSWSTSVGGDDDVDGLVLQDLQPHPNFKALSIQKLGGARLPHWVSSGWLV</sequence>
<gene>
    <name evidence="2" type="ORF">Scep_010655</name>
</gene>
<dbReference type="AlphaFoldDB" id="A0AAP0JW88"/>
<dbReference type="Pfam" id="PF25019">
    <property type="entry name" value="LRR_R13L1-DRL21"/>
    <property type="match status" value="1"/>
</dbReference>
<comment type="caution">
    <text evidence="2">The sequence shown here is derived from an EMBL/GenBank/DDBJ whole genome shotgun (WGS) entry which is preliminary data.</text>
</comment>